<feature type="domain" description="Response regulatory" evidence="6">
    <location>
        <begin position="30"/>
        <end position="144"/>
    </location>
</feature>
<keyword evidence="4" id="KW-0597">Phosphoprotein</keyword>
<dbReference type="HOGENOM" id="CLU_000445_90_4_5"/>
<name>D7A6L5_ANCN5</name>
<evidence type="ECO:0000313" key="8">
    <source>
        <dbReference type="Proteomes" id="UP000006633"/>
    </source>
</evidence>
<evidence type="ECO:0000256" key="3">
    <source>
        <dbReference type="ARBA" id="ARBA00023163"/>
    </source>
</evidence>
<dbReference type="InterPro" id="IPR016032">
    <property type="entry name" value="Sig_transdc_resp-reg_C-effctor"/>
</dbReference>
<dbReference type="InterPro" id="IPR000792">
    <property type="entry name" value="Tscrpt_reg_LuxR_C"/>
</dbReference>
<keyword evidence="2" id="KW-0238">DNA-binding</keyword>
<proteinExistence type="predicted"/>
<dbReference type="Pfam" id="PF00072">
    <property type="entry name" value="Response_reg"/>
    <property type="match status" value="1"/>
</dbReference>
<keyword evidence="1" id="KW-0805">Transcription regulation</keyword>
<dbReference type="GO" id="GO:0000160">
    <property type="term" value="P:phosphorelay signal transduction system"/>
    <property type="evidence" value="ECO:0007669"/>
    <property type="project" value="InterPro"/>
</dbReference>
<evidence type="ECO:0000256" key="2">
    <source>
        <dbReference type="ARBA" id="ARBA00023125"/>
    </source>
</evidence>
<evidence type="ECO:0000256" key="1">
    <source>
        <dbReference type="ARBA" id="ARBA00023015"/>
    </source>
</evidence>
<dbReference type="InterPro" id="IPR001789">
    <property type="entry name" value="Sig_transdc_resp-reg_receiver"/>
</dbReference>
<dbReference type="GO" id="GO:0006355">
    <property type="term" value="P:regulation of DNA-templated transcription"/>
    <property type="evidence" value="ECO:0007669"/>
    <property type="project" value="InterPro"/>
</dbReference>
<accession>D7A6L5</accession>
<dbReference type="PROSITE" id="PS00622">
    <property type="entry name" value="HTH_LUXR_1"/>
    <property type="match status" value="1"/>
</dbReference>
<dbReference type="SUPFAM" id="SSF46894">
    <property type="entry name" value="C-terminal effector domain of the bipartite response regulators"/>
    <property type="match status" value="1"/>
</dbReference>
<feature type="domain" description="HTH luxR-type" evidence="5">
    <location>
        <begin position="160"/>
        <end position="225"/>
    </location>
</feature>
<evidence type="ECO:0000256" key="4">
    <source>
        <dbReference type="PROSITE-ProRule" id="PRU00169"/>
    </source>
</evidence>
<dbReference type="KEGG" id="sno:Snov_2933"/>
<dbReference type="InterPro" id="IPR011006">
    <property type="entry name" value="CheY-like_superfamily"/>
</dbReference>
<organism evidence="7 8">
    <name type="scientific">Ancylobacter novellus (strain ATCC 8093 / DSM 506 / JCM 20403 / CCM 1077 / IAM 12100 / NBRC 12443 / NCIMB 10456)</name>
    <name type="common">Starkeya novella</name>
    <dbReference type="NCBI Taxonomy" id="639283"/>
    <lineage>
        <taxon>Bacteria</taxon>
        <taxon>Pseudomonadati</taxon>
        <taxon>Pseudomonadota</taxon>
        <taxon>Alphaproteobacteria</taxon>
        <taxon>Hyphomicrobiales</taxon>
        <taxon>Xanthobacteraceae</taxon>
        <taxon>Ancylobacter</taxon>
    </lineage>
</organism>
<dbReference type="SUPFAM" id="SSF52172">
    <property type="entry name" value="CheY-like"/>
    <property type="match status" value="1"/>
</dbReference>
<dbReference type="CDD" id="cd06170">
    <property type="entry name" value="LuxR_C_like"/>
    <property type="match status" value="1"/>
</dbReference>
<evidence type="ECO:0000313" key="7">
    <source>
        <dbReference type="EMBL" id="ADH90213.1"/>
    </source>
</evidence>
<dbReference type="PROSITE" id="PS50110">
    <property type="entry name" value="RESPONSE_REGULATORY"/>
    <property type="match status" value="1"/>
</dbReference>
<dbReference type="GO" id="GO:0003677">
    <property type="term" value="F:DNA binding"/>
    <property type="evidence" value="ECO:0007669"/>
    <property type="project" value="UniProtKB-KW"/>
</dbReference>
<evidence type="ECO:0000259" key="5">
    <source>
        <dbReference type="PROSITE" id="PS50043"/>
    </source>
</evidence>
<dbReference type="PANTHER" id="PTHR44688:SF16">
    <property type="entry name" value="DNA-BINDING TRANSCRIPTIONAL ACTIVATOR DEVR_DOSR"/>
    <property type="match status" value="1"/>
</dbReference>
<keyword evidence="3" id="KW-0804">Transcription</keyword>
<keyword evidence="8" id="KW-1185">Reference proteome</keyword>
<dbReference type="PRINTS" id="PR00038">
    <property type="entry name" value="HTHLUXR"/>
</dbReference>
<dbReference type="Proteomes" id="UP000006633">
    <property type="component" value="Chromosome"/>
</dbReference>
<dbReference type="EMBL" id="CP002026">
    <property type="protein sequence ID" value="ADH90213.1"/>
    <property type="molecule type" value="Genomic_DNA"/>
</dbReference>
<dbReference type="RefSeq" id="WP_013167716.1">
    <property type="nucleotide sequence ID" value="NC_014217.1"/>
</dbReference>
<dbReference type="eggNOG" id="COG4566">
    <property type="taxonomic scope" value="Bacteria"/>
</dbReference>
<dbReference type="InterPro" id="IPR036388">
    <property type="entry name" value="WH-like_DNA-bd_sf"/>
</dbReference>
<sequence>MRPSPEFFVGAGHPSPRFAGLSSIARSGPIVFIAASDAFTTEALRPIICDMGWRAKELSSADALLPELEVTVPSCLVLDISRPMPGDVHIEDYLAARRAEIPVVCLIGTADVLTTVRIMKTGAVDVLPKPVRSDLLTSAVQEALAQSQAMLRENMVSRTIRESYASLSPRERDVMGLIVCGLLNKQVGGELGISEITVKAHRGRVMRKMKARSFVELLKMADTLKLAARRAAN</sequence>
<dbReference type="OrthoDB" id="9782655at2"/>
<reference evidence="7 8" key="1">
    <citation type="journal article" date="2012" name="Stand. Genomic Sci.">
        <title>Complete genome sequence of the facultatively chemolithoautotrophic and methylotrophic alpha Proteobacterium Starkeya novella type strain (ATCC 8093(T)).</title>
        <authorList>
            <person name="Kappler U."/>
            <person name="Davenport K."/>
            <person name="Beatson S."/>
            <person name="Lucas S."/>
            <person name="Lapidus A."/>
            <person name="Copeland A."/>
            <person name="Berry K.W."/>
            <person name="Glavina Del Rio T."/>
            <person name="Hammon N."/>
            <person name="Dalin E."/>
            <person name="Tice H."/>
            <person name="Pitluck S."/>
            <person name="Richardson P."/>
            <person name="Bruce D."/>
            <person name="Goodwin L.A."/>
            <person name="Han C."/>
            <person name="Tapia R."/>
            <person name="Detter J.C."/>
            <person name="Chang Y.J."/>
            <person name="Jeffries C.D."/>
            <person name="Land M."/>
            <person name="Hauser L."/>
            <person name="Kyrpides N.C."/>
            <person name="Goker M."/>
            <person name="Ivanova N."/>
            <person name="Klenk H.P."/>
            <person name="Woyke T."/>
        </authorList>
    </citation>
    <scope>NUCLEOTIDE SEQUENCE [LARGE SCALE GENOMIC DNA]</scope>
    <source>
        <strain evidence="8">ATCC 8093 / DSM 506 / JCM 20403 / CCM 1077 / IAM 12100 / NBRC 12443 / NCIMB 10456</strain>
    </source>
</reference>
<gene>
    <name evidence="7" type="ordered locus">Snov_2933</name>
</gene>
<dbReference type="Gene3D" id="3.40.50.2300">
    <property type="match status" value="1"/>
</dbReference>
<dbReference type="Pfam" id="PF00196">
    <property type="entry name" value="GerE"/>
    <property type="match status" value="1"/>
</dbReference>
<evidence type="ECO:0000259" key="6">
    <source>
        <dbReference type="PROSITE" id="PS50110"/>
    </source>
</evidence>
<dbReference type="STRING" id="639283.Snov_2933"/>
<dbReference type="Gene3D" id="1.10.10.10">
    <property type="entry name" value="Winged helix-like DNA-binding domain superfamily/Winged helix DNA-binding domain"/>
    <property type="match status" value="1"/>
</dbReference>
<dbReference type="SMART" id="SM00421">
    <property type="entry name" value="HTH_LUXR"/>
    <property type="match status" value="1"/>
</dbReference>
<feature type="modified residue" description="4-aspartylphosphate" evidence="4">
    <location>
        <position position="79"/>
    </location>
</feature>
<dbReference type="AlphaFoldDB" id="D7A6L5"/>
<protein>
    <submittedName>
        <fullName evidence="7">Two component transcriptional regulator, LuxR family</fullName>
    </submittedName>
</protein>
<dbReference type="PANTHER" id="PTHR44688">
    <property type="entry name" value="DNA-BINDING TRANSCRIPTIONAL ACTIVATOR DEVR_DOSR"/>
    <property type="match status" value="1"/>
</dbReference>
<dbReference type="PROSITE" id="PS50043">
    <property type="entry name" value="HTH_LUXR_2"/>
    <property type="match status" value="1"/>
</dbReference>